<dbReference type="AlphaFoldDB" id="A0A450SA61"/>
<sequence>MESLDKYGDYLREAMNYSHDRLAAYVNAEDGSLWGL</sequence>
<evidence type="ECO:0000313" key="2">
    <source>
        <dbReference type="EMBL" id="VFJ48967.1"/>
    </source>
</evidence>
<gene>
    <name evidence="1" type="ORF">BECKFM1743A_GA0114220_1006110</name>
    <name evidence="3" type="ORF">BECKFM1743B_GA0114221_102973</name>
    <name evidence="2" type="ORF">BECKFM1743C_GA0114222_1006510</name>
</gene>
<dbReference type="EMBL" id="CAADEZ010000061">
    <property type="protein sequence ID" value="VFJ48591.1"/>
    <property type="molecule type" value="Genomic_DNA"/>
</dbReference>
<proteinExistence type="predicted"/>
<protein>
    <submittedName>
        <fullName evidence="2">Uncharacterized protein</fullName>
    </submittedName>
</protein>
<dbReference type="EMBL" id="CAADFL010000297">
    <property type="protein sequence ID" value="VFK13881.1"/>
    <property type="molecule type" value="Genomic_DNA"/>
</dbReference>
<evidence type="ECO:0000313" key="1">
    <source>
        <dbReference type="EMBL" id="VFJ48591.1"/>
    </source>
</evidence>
<reference evidence="2" key="1">
    <citation type="submission" date="2019-02" db="EMBL/GenBank/DDBJ databases">
        <authorList>
            <person name="Gruber-Vodicka R. H."/>
            <person name="Seah K. B. B."/>
        </authorList>
    </citation>
    <scope>NUCLEOTIDE SEQUENCE</scope>
    <source>
        <strain evidence="1">BECK_BZ163</strain>
        <strain evidence="3">BECK_BZ164</strain>
        <strain evidence="2">BECK_BZ165</strain>
    </source>
</reference>
<name>A0A450SA61_9GAMM</name>
<evidence type="ECO:0000313" key="3">
    <source>
        <dbReference type="EMBL" id="VFK13881.1"/>
    </source>
</evidence>
<dbReference type="EMBL" id="CAADFA010000065">
    <property type="protein sequence ID" value="VFJ48967.1"/>
    <property type="molecule type" value="Genomic_DNA"/>
</dbReference>
<organism evidence="2">
    <name type="scientific">Candidatus Kentrum sp. FM</name>
    <dbReference type="NCBI Taxonomy" id="2126340"/>
    <lineage>
        <taxon>Bacteria</taxon>
        <taxon>Pseudomonadati</taxon>
        <taxon>Pseudomonadota</taxon>
        <taxon>Gammaproteobacteria</taxon>
        <taxon>Candidatus Kentrum</taxon>
    </lineage>
</organism>
<accession>A0A450SA61</accession>